<accession>A0A167PCI8</accession>
<feature type="domain" description="HORMA" evidence="2">
    <location>
        <begin position="1"/>
        <end position="155"/>
    </location>
</feature>
<comment type="similarity">
    <text evidence="1">Belongs to the MAD2 family.</text>
</comment>
<keyword evidence="4" id="KW-1185">Reference proteome</keyword>
<evidence type="ECO:0000256" key="1">
    <source>
        <dbReference type="ARBA" id="ARBA00010348"/>
    </source>
</evidence>
<dbReference type="GO" id="GO:0016035">
    <property type="term" value="C:zeta DNA polymerase complex"/>
    <property type="evidence" value="ECO:0007669"/>
    <property type="project" value="TreeGrafter"/>
</dbReference>
<organism evidence="3 4">
    <name type="scientific">Phycomyces blakesleeanus (strain ATCC 8743b / DSM 1359 / FGSC 10004 / NBRC 33097 / NRRL 1555)</name>
    <dbReference type="NCBI Taxonomy" id="763407"/>
    <lineage>
        <taxon>Eukaryota</taxon>
        <taxon>Fungi</taxon>
        <taxon>Fungi incertae sedis</taxon>
        <taxon>Mucoromycota</taxon>
        <taxon>Mucoromycotina</taxon>
        <taxon>Mucoromycetes</taxon>
        <taxon>Mucorales</taxon>
        <taxon>Phycomycetaceae</taxon>
        <taxon>Phycomyces</taxon>
    </lineage>
</organism>
<gene>
    <name evidence="3" type="ORF">PHYBLDRAFT_164563</name>
</gene>
<dbReference type="Proteomes" id="UP000077315">
    <property type="component" value="Unassembled WGS sequence"/>
</dbReference>
<dbReference type="InterPro" id="IPR036570">
    <property type="entry name" value="HORMA_dom_sf"/>
</dbReference>
<dbReference type="InParanoid" id="A0A167PCI8"/>
<reference evidence="4" key="1">
    <citation type="submission" date="2015-06" db="EMBL/GenBank/DDBJ databases">
        <title>Expansion of signal transduction pathways in fungi by whole-genome duplication.</title>
        <authorList>
            <consortium name="DOE Joint Genome Institute"/>
            <person name="Corrochano L.M."/>
            <person name="Kuo A."/>
            <person name="Marcet-Houben M."/>
            <person name="Polaino S."/>
            <person name="Salamov A."/>
            <person name="Villalobos J.M."/>
            <person name="Alvarez M.I."/>
            <person name="Avalos J."/>
            <person name="Benito E.P."/>
            <person name="Benoit I."/>
            <person name="Burger G."/>
            <person name="Camino L.P."/>
            <person name="Canovas D."/>
            <person name="Cerda-Olmedo E."/>
            <person name="Cheng J.-F."/>
            <person name="Dominguez A."/>
            <person name="Elias M."/>
            <person name="Eslava A.P."/>
            <person name="Glaser F."/>
            <person name="Grimwood J."/>
            <person name="Gutierrez G."/>
            <person name="Heitman J."/>
            <person name="Henrissat B."/>
            <person name="Iturriaga E.A."/>
            <person name="Lang B.F."/>
            <person name="Lavin J.L."/>
            <person name="Lee S."/>
            <person name="Li W."/>
            <person name="Lindquist E."/>
            <person name="Lopez-Garcia S."/>
            <person name="Luque E.M."/>
            <person name="Marcos A.T."/>
            <person name="Martin J."/>
            <person name="McCluskey K."/>
            <person name="Medina H.R."/>
            <person name="Miralles-Duran A."/>
            <person name="Miyazaki A."/>
            <person name="Munoz-Torres E."/>
            <person name="Oguiza J.A."/>
            <person name="Ohm R."/>
            <person name="Olmedo M."/>
            <person name="Orejas M."/>
            <person name="Ortiz-Castellanos L."/>
            <person name="Pisabarro A.G."/>
            <person name="Rodriguez-Romero J."/>
            <person name="Ruiz-Herrera J."/>
            <person name="Ruiz-Vazquez R."/>
            <person name="Sanz C."/>
            <person name="Schackwitz W."/>
            <person name="Schmutz J."/>
            <person name="Shahriari M."/>
            <person name="Shelest E."/>
            <person name="Silva-Franco F."/>
            <person name="Soanes D."/>
            <person name="Syed K."/>
            <person name="Tagua V.G."/>
            <person name="Talbot N.J."/>
            <person name="Thon M."/>
            <person name="De vries R.P."/>
            <person name="Wiebenga A."/>
            <person name="Yadav J.S."/>
            <person name="Braun E.L."/>
            <person name="Baker S."/>
            <person name="Garre V."/>
            <person name="Horwitz B."/>
            <person name="Torres-Martinez S."/>
            <person name="Idnurm A."/>
            <person name="Herrera-Estrella A."/>
            <person name="Gabaldon T."/>
            <person name="Grigoriev I.V."/>
        </authorList>
    </citation>
    <scope>NUCLEOTIDE SEQUENCE [LARGE SCALE GENOMIC DNA]</scope>
    <source>
        <strain evidence="4">NRRL 1555(-)</strain>
    </source>
</reference>
<evidence type="ECO:0000313" key="4">
    <source>
        <dbReference type="Proteomes" id="UP000077315"/>
    </source>
</evidence>
<dbReference type="FunCoup" id="A0A167PCI8">
    <property type="interactions" value="1"/>
</dbReference>
<dbReference type="Gene3D" id="3.30.900.10">
    <property type="entry name" value="HORMA domain"/>
    <property type="match status" value="1"/>
</dbReference>
<name>A0A167PCI8_PHYB8</name>
<dbReference type="STRING" id="763407.A0A167PCI8"/>
<dbReference type="EMBL" id="KV440974">
    <property type="protein sequence ID" value="OAD77667.1"/>
    <property type="molecule type" value="Genomic_DNA"/>
</dbReference>
<proteinExistence type="inferred from homology"/>
<dbReference type="InterPro" id="IPR003511">
    <property type="entry name" value="HORMA_dom"/>
</dbReference>
<dbReference type="VEuPathDB" id="FungiDB:PHYBLDRAFT_164563"/>
<dbReference type="PROSITE" id="PS50815">
    <property type="entry name" value="HORMA"/>
    <property type="match status" value="1"/>
</dbReference>
<dbReference type="RefSeq" id="XP_018295707.1">
    <property type="nucleotide sequence ID" value="XM_018435033.1"/>
</dbReference>
<dbReference type="AlphaFoldDB" id="A0A167PCI8"/>
<evidence type="ECO:0000313" key="3">
    <source>
        <dbReference type="EMBL" id="OAD77667.1"/>
    </source>
</evidence>
<dbReference type="PANTHER" id="PTHR11842:SF10">
    <property type="entry name" value="MITOTIC SPINDLE ASSEMBLY CHECKPOINT PROTEIN MAD2B"/>
    <property type="match status" value="1"/>
</dbReference>
<sequence length="166" mass="18435">MTHPGVNQYVADFVSLIRPILTKGSCRSVSLVVLSAQQRPLERFVFEVESLSDQSSSHVPLSIDGSNQTRACVQQHIRACLLKMHACGSMLSTNPPECTYSLSAEIHSESFPPDTEKQIDWVPAEYNHTTEGGSWANFVTLKTIQMDLFKVHTFILEAEKKGKGVL</sequence>
<evidence type="ECO:0000259" key="2">
    <source>
        <dbReference type="PROSITE" id="PS50815"/>
    </source>
</evidence>
<protein>
    <recommendedName>
        <fullName evidence="2">HORMA domain-containing protein</fullName>
    </recommendedName>
</protein>
<dbReference type="InterPro" id="IPR045091">
    <property type="entry name" value="Mad2-like"/>
</dbReference>
<dbReference type="PANTHER" id="PTHR11842">
    <property type="entry name" value="MITOTIC SPINDLE ASSEMBLY CHECKPOINT PROTEIN MAD2"/>
    <property type="match status" value="1"/>
</dbReference>
<dbReference type="GeneID" id="28995939"/>
<dbReference type="OrthoDB" id="21254at2759"/>
<dbReference type="SUPFAM" id="SSF56019">
    <property type="entry name" value="The spindle assembly checkpoint protein mad2"/>
    <property type="match status" value="1"/>
</dbReference>